<accession>D3UJC0</accession>
<feature type="transmembrane region" description="Helical" evidence="7">
    <location>
        <begin position="245"/>
        <end position="271"/>
    </location>
</feature>
<proteinExistence type="inferred from homology"/>
<dbReference type="PROSITE" id="PS01311">
    <property type="entry name" value="LGT"/>
    <property type="match status" value="1"/>
</dbReference>
<reference evidence="8 9" key="1">
    <citation type="journal article" date="2010" name="BMC Genomics">
        <title>Comparative genomics and proteomics of Helicobacter mustelae, an ulcerogenic and carcinogenic gastric pathogen.</title>
        <authorList>
            <person name="O'Toole P.W."/>
            <person name="Snelling W.J."/>
            <person name="Canchaya C."/>
            <person name="Forde B.M."/>
            <person name="Hardie K.R."/>
            <person name="Josenhans C."/>
            <person name="Graham R.L.J."/>
            <person name="McMullan G."/>
            <person name="Parkhill J."/>
            <person name="Belda E."/>
            <person name="Bentley S.D."/>
        </authorList>
    </citation>
    <scope>NUCLEOTIDE SEQUENCE [LARGE SCALE GENOMIC DNA]</scope>
    <source>
        <strain evidence="9">ATCC 43772 / LMG 18044 / NCTC 12198 / 12198</strain>
    </source>
</reference>
<keyword evidence="8" id="KW-0449">Lipoprotein</keyword>
<dbReference type="HOGENOM" id="CLU_013386_1_0_7"/>
<feature type="transmembrane region" description="Helical" evidence="7">
    <location>
        <begin position="136"/>
        <end position="154"/>
    </location>
</feature>
<dbReference type="NCBIfam" id="TIGR00544">
    <property type="entry name" value="lgt"/>
    <property type="match status" value="1"/>
</dbReference>
<feature type="binding site" evidence="7">
    <location>
        <position position="155"/>
    </location>
    <ligand>
        <name>a 1,2-diacyl-sn-glycero-3-phospho-(1'-sn-glycerol)</name>
        <dbReference type="ChEBI" id="CHEBI:64716"/>
    </ligand>
</feature>
<keyword evidence="2 7" id="KW-1003">Cell membrane</keyword>
<dbReference type="AlphaFoldDB" id="D3UJC0"/>
<evidence type="ECO:0000256" key="6">
    <source>
        <dbReference type="ARBA" id="ARBA00023136"/>
    </source>
</evidence>
<dbReference type="GO" id="GO:0005886">
    <property type="term" value="C:plasma membrane"/>
    <property type="evidence" value="ECO:0007669"/>
    <property type="project" value="UniProtKB-SubCell"/>
</dbReference>
<name>D3UJC0_HELM1</name>
<dbReference type="GO" id="GO:0042158">
    <property type="term" value="P:lipoprotein biosynthetic process"/>
    <property type="evidence" value="ECO:0007669"/>
    <property type="project" value="UniProtKB-UniRule"/>
</dbReference>
<dbReference type="PANTHER" id="PTHR30589">
    <property type="entry name" value="PROLIPOPROTEIN DIACYLGLYCERYL TRANSFERASE"/>
    <property type="match status" value="1"/>
</dbReference>
<dbReference type="HAMAP" id="MF_01147">
    <property type="entry name" value="Lgt"/>
    <property type="match status" value="1"/>
</dbReference>
<dbReference type="eggNOG" id="COG0682">
    <property type="taxonomic scope" value="Bacteria"/>
</dbReference>
<protein>
    <recommendedName>
        <fullName evidence="7">Phosphatidylglycerol--prolipoprotein diacylglyceryl transferase</fullName>
        <ecNumber evidence="7">2.5.1.145</ecNumber>
    </recommendedName>
</protein>
<dbReference type="GO" id="GO:0008961">
    <property type="term" value="F:phosphatidylglycerol-prolipoprotein diacylglyceryl transferase activity"/>
    <property type="evidence" value="ECO:0007669"/>
    <property type="project" value="UniProtKB-UniRule"/>
</dbReference>
<evidence type="ECO:0000256" key="1">
    <source>
        <dbReference type="ARBA" id="ARBA00007150"/>
    </source>
</evidence>
<evidence type="ECO:0000256" key="4">
    <source>
        <dbReference type="ARBA" id="ARBA00022692"/>
    </source>
</evidence>
<comment type="similarity">
    <text evidence="1 7">Belongs to the Lgt family.</text>
</comment>
<keyword evidence="4 7" id="KW-0812">Transmembrane</keyword>
<evidence type="ECO:0000256" key="5">
    <source>
        <dbReference type="ARBA" id="ARBA00022989"/>
    </source>
</evidence>
<feature type="transmembrane region" description="Helical" evidence="7">
    <location>
        <begin position="62"/>
        <end position="81"/>
    </location>
</feature>
<dbReference type="UniPathway" id="UPA00664"/>
<keyword evidence="9" id="KW-1185">Reference proteome</keyword>
<evidence type="ECO:0000256" key="2">
    <source>
        <dbReference type="ARBA" id="ARBA00022475"/>
    </source>
</evidence>
<feature type="transmembrane region" description="Helical" evidence="7">
    <location>
        <begin position="191"/>
        <end position="209"/>
    </location>
</feature>
<evidence type="ECO:0000313" key="8">
    <source>
        <dbReference type="EMBL" id="CBG40595.1"/>
    </source>
</evidence>
<keyword evidence="8" id="KW-0328">Glycosyltransferase</keyword>
<sequence>MNSWNEIYSRLDPVAFEAFGFEVHWYSLAYLSALICALLLAKFWIRGDKKRFPISAMTLEGYFIWAEIGVILGARIGYIFIYDPYWEYYLLHPWQIFNPWDEAGNFVGIRGMSYHGALVGFLLSSILFSYFKKVHFLMLLDVIAISVPLAYVFGRVGNFLNQELVGRVITNPKWDFLGILVNGQLRYPSQLIEAFLEGVVVFFVVFFVSKKSTMQGSLIVAYGVAYSIARFVSEYFRQPDEQLGTYFGMFSMGQILSIVMLAFSGVIYFVACKQRDSLQKASRKKVTNPKK</sequence>
<dbReference type="Proteomes" id="UP000001522">
    <property type="component" value="Chromosome"/>
</dbReference>
<comment type="pathway">
    <text evidence="7">Protein modification; lipoprotein biosynthesis (diacylglyceryl transfer).</text>
</comment>
<dbReference type="KEGG" id="hms:HMU13410"/>
<dbReference type="EMBL" id="FN555004">
    <property type="protein sequence ID" value="CBG40595.1"/>
    <property type="molecule type" value="Genomic_DNA"/>
</dbReference>
<evidence type="ECO:0000313" key="9">
    <source>
        <dbReference type="Proteomes" id="UP000001522"/>
    </source>
</evidence>
<dbReference type="RefSeq" id="WP_013023662.1">
    <property type="nucleotide sequence ID" value="NC_013949.1"/>
</dbReference>
<feature type="transmembrane region" description="Helical" evidence="7">
    <location>
        <begin position="112"/>
        <end position="131"/>
    </location>
</feature>
<dbReference type="PANTHER" id="PTHR30589:SF0">
    <property type="entry name" value="PHOSPHATIDYLGLYCEROL--PROLIPOPROTEIN DIACYLGLYCERYL TRANSFERASE"/>
    <property type="match status" value="1"/>
</dbReference>
<dbReference type="InterPro" id="IPR001640">
    <property type="entry name" value="Lgt"/>
</dbReference>
<feature type="transmembrane region" description="Helical" evidence="7">
    <location>
        <begin position="216"/>
        <end position="233"/>
    </location>
</feature>
<dbReference type="EC" id="2.5.1.145" evidence="7"/>
<evidence type="ECO:0000256" key="3">
    <source>
        <dbReference type="ARBA" id="ARBA00022679"/>
    </source>
</evidence>
<comment type="subcellular location">
    <subcellularLocation>
        <location evidence="7">Cell inner membrane</location>
        <topology evidence="7">Multi-pass membrane protein</topology>
    </subcellularLocation>
</comment>
<evidence type="ECO:0000256" key="7">
    <source>
        <dbReference type="HAMAP-Rule" id="MF_01147"/>
    </source>
</evidence>
<keyword evidence="5 7" id="KW-1133">Transmembrane helix</keyword>
<dbReference type="Pfam" id="PF01790">
    <property type="entry name" value="LGT"/>
    <property type="match status" value="1"/>
</dbReference>
<dbReference type="STRING" id="679897.HMU13410"/>
<keyword evidence="7" id="KW-0997">Cell inner membrane</keyword>
<keyword evidence="6 7" id="KW-0472">Membrane</keyword>
<gene>
    <name evidence="7 8" type="primary">lgt</name>
    <name evidence="8" type="ordered locus">HMU13410</name>
</gene>
<comment type="function">
    <text evidence="7">Catalyzes the transfer of the diacylglyceryl group from phosphatidylglycerol to the sulfhydryl group of the N-terminal cysteine of a prolipoprotein, the first step in the formation of mature lipoproteins.</text>
</comment>
<feature type="transmembrane region" description="Helical" evidence="7">
    <location>
        <begin position="23"/>
        <end position="41"/>
    </location>
</feature>
<organism evidence="8 9">
    <name type="scientific">Helicobacter mustelae (strain ATCC 43772 / CCUG 25715 / CIP 103759 / LMG 18044 / NCTC 12198 / R85-136P)</name>
    <name type="common">Campylobacter mustelae</name>
    <dbReference type="NCBI Taxonomy" id="679897"/>
    <lineage>
        <taxon>Bacteria</taxon>
        <taxon>Pseudomonadati</taxon>
        <taxon>Campylobacterota</taxon>
        <taxon>Epsilonproteobacteria</taxon>
        <taxon>Campylobacterales</taxon>
        <taxon>Helicobacteraceae</taxon>
        <taxon>Helicobacter</taxon>
    </lineage>
</organism>
<keyword evidence="3 7" id="KW-0808">Transferase</keyword>
<comment type="catalytic activity">
    <reaction evidence="7">
        <text>L-cysteinyl-[prolipoprotein] + a 1,2-diacyl-sn-glycero-3-phospho-(1'-sn-glycerol) = an S-1,2-diacyl-sn-glyceryl-L-cysteinyl-[prolipoprotein] + sn-glycerol 1-phosphate + H(+)</text>
        <dbReference type="Rhea" id="RHEA:56712"/>
        <dbReference type="Rhea" id="RHEA-COMP:14679"/>
        <dbReference type="Rhea" id="RHEA-COMP:14680"/>
        <dbReference type="ChEBI" id="CHEBI:15378"/>
        <dbReference type="ChEBI" id="CHEBI:29950"/>
        <dbReference type="ChEBI" id="CHEBI:57685"/>
        <dbReference type="ChEBI" id="CHEBI:64716"/>
        <dbReference type="ChEBI" id="CHEBI:140658"/>
        <dbReference type="EC" id="2.5.1.145"/>
    </reaction>
</comment>